<evidence type="ECO:0000256" key="7">
    <source>
        <dbReference type="ARBA" id="ARBA00023157"/>
    </source>
</evidence>
<evidence type="ECO:0000256" key="4">
    <source>
        <dbReference type="ARBA" id="ARBA00022529"/>
    </source>
</evidence>
<comment type="similarity">
    <text evidence="2">Belongs to the cathelicidin family.</text>
</comment>
<accession>A0AAW0HGG7</accession>
<evidence type="ECO:0000256" key="6">
    <source>
        <dbReference type="ARBA" id="ARBA00023022"/>
    </source>
</evidence>
<dbReference type="InterPro" id="IPR001894">
    <property type="entry name" value="Cathelicidin-like"/>
</dbReference>
<evidence type="ECO:0000313" key="10">
    <source>
        <dbReference type="EMBL" id="KAK7800701.1"/>
    </source>
</evidence>
<dbReference type="Gene3D" id="3.10.450.10">
    <property type="match status" value="1"/>
</dbReference>
<dbReference type="GO" id="GO:0001530">
    <property type="term" value="F:lipopolysaccharide binding"/>
    <property type="evidence" value="ECO:0007669"/>
    <property type="project" value="TreeGrafter"/>
</dbReference>
<comment type="caution">
    <text evidence="10">The sequence shown here is derived from an EMBL/GenBank/DDBJ whole genome shotgun (WGS) entry which is preliminary data.</text>
</comment>
<dbReference type="PROSITE" id="PS00947">
    <property type="entry name" value="CATHELICIDINS_2"/>
    <property type="match status" value="1"/>
</dbReference>
<gene>
    <name evidence="10" type="ORF">U0070_022273</name>
</gene>
<dbReference type="GO" id="GO:0005615">
    <property type="term" value="C:extracellular space"/>
    <property type="evidence" value="ECO:0007669"/>
    <property type="project" value="TreeGrafter"/>
</dbReference>
<feature type="domain" description="Cathelicidin antimicrobial peptide C-terminal" evidence="9">
    <location>
        <begin position="166"/>
        <end position="192"/>
    </location>
</feature>
<dbReference type="Proteomes" id="UP001488838">
    <property type="component" value="Unassembled WGS sequence"/>
</dbReference>
<evidence type="ECO:0000256" key="1">
    <source>
        <dbReference type="ARBA" id="ARBA00004613"/>
    </source>
</evidence>
<dbReference type="GO" id="GO:0045087">
    <property type="term" value="P:innate immune response"/>
    <property type="evidence" value="ECO:0007669"/>
    <property type="project" value="TreeGrafter"/>
</dbReference>
<sequence length="199" mass="22583">MQAQRDNPSLRWSLSLLLLLGLVLPLVFSQTLSYRVAVLRAVDDFNQQSPDTNLYRFLDMDSQPSGDEDPDTPNYVRFRVKETVCDKATYQTPEQCNFREHGLVKQCVATVNQGTDSFTDISCKGVSGIQEVIWEDLGCPGTSLTRNPSLRGTQPQRFKKVARIAGLLRRGRQKIGKKFKKLGQKILDFFQKIKPEVET</sequence>
<organism evidence="10 11">
    <name type="scientific">Myodes glareolus</name>
    <name type="common">Bank vole</name>
    <name type="synonym">Clethrionomys glareolus</name>
    <dbReference type="NCBI Taxonomy" id="447135"/>
    <lineage>
        <taxon>Eukaryota</taxon>
        <taxon>Metazoa</taxon>
        <taxon>Chordata</taxon>
        <taxon>Craniata</taxon>
        <taxon>Vertebrata</taxon>
        <taxon>Euteleostomi</taxon>
        <taxon>Mammalia</taxon>
        <taxon>Eutheria</taxon>
        <taxon>Euarchontoglires</taxon>
        <taxon>Glires</taxon>
        <taxon>Rodentia</taxon>
        <taxon>Myomorpha</taxon>
        <taxon>Muroidea</taxon>
        <taxon>Cricetidae</taxon>
        <taxon>Arvicolinae</taxon>
        <taxon>Myodes</taxon>
    </lineage>
</organism>
<dbReference type="InterPro" id="IPR022746">
    <property type="entry name" value="Cathlecidin_C"/>
</dbReference>
<reference evidence="10 11" key="1">
    <citation type="journal article" date="2023" name="bioRxiv">
        <title>Conserved and derived expression patterns and positive selection on dental genes reveal complex evolutionary context of ever-growing rodent molars.</title>
        <authorList>
            <person name="Calamari Z.T."/>
            <person name="Song A."/>
            <person name="Cohen E."/>
            <person name="Akter M."/>
            <person name="Roy R.D."/>
            <person name="Hallikas O."/>
            <person name="Christensen M.M."/>
            <person name="Li P."/>
            <person name="Marangoni P."/>
            <person name="Jernvall J."/>
            <person name="Klein O.D."/>
        </authorList>
    </citation>
    <scope>NUCLEOTIDE SEQUENCE [LARGE SCALE GENOMIC DNA]</scope>
    <source>
        <strain evidence="10">V071</strain>
    </source>
</reference>
<dbReference type="PANTHER" id="PTHR10206:SF2">
    <property type="entry name" value="CATHELICIDIN ANTIMICROBIAL PEPTIDE"/>
    <property type="match status" value="1"/>
</dbReference>
<dbReference type="Pfam" id="PF12153">
    <property type="entry name" value="CAP18_C"/>
    <property type="match status" value="1"/>
</dbReference>
<feature type="chain" id="PRO_5043665056" description="Cathelicidin antimicrobial peptide C-terminal domain-containing protein" evidence="8">
    <location>
        <begin position="30"/>
        <end position="199"/>
    </location>
</feature>
<keyword evidence="4" id="KW-0929">Antimicrobial</keyword>
<dbReference type="FunFam" id="3.10.450.10:FF:000003">
    <property type="entry name" value="Cathelicidin antimicrobial peptide"/>
    <property type="match status" value="1"/>
</dbReference>
<keyword evidence="5 8" id="KW-0732">Signal</keyword>
<dbReference type="PANTHER" id="PTHR10206">
    <property type="entry name" value="CATHELICIDIN"/>
    <property type="match status" value="1"/>
</dbReference>
<evidence type="ECO:0000256" key="3">
    <source>
        <dbReference type="ARBA" id="ARBA00022525"/>
    </source>
</evidence>
<keyword evidence="11" id="KW-1185">Reference proteome</keyword>
<dbReference type="SUPFAM" id="SSF54403">
    <property type="entry name" value="Cystatin/monellin"/>
    <property type="match status" value="1"/>
</dbReference>
<protein>
    <recommendedName>
        <fullName evidence="9">Cathelicidin antimicrobial peptide C-terminal domain-containing protein</fullName>
    </recommendedName>
</protein>
<evidence type="ECO:0000256" key="5">
    <source>
        <dbReference type="ARBA" id="ARBA00022729"/>
    </source>
</evidence>
<dbReference type="AlphaFoldDB" id="A0AAW0HGG7"/>
<dbReference type="InterPro" id="IPR046350">
    <property type="entry name" value="Cystatin_sf"/>
</dbReference>
<proteinExistence type="inferred from homology"/>
<keyword evidence="3" id="KW-0964">Secreted</keyword>
<name>A0AAW0HGG7_MYOGA</name>
<feature type="signal peptide" evidence="8">
    <location>
        <begin position="1"/>
        <end position="29"/>
    </location>
</feature>
<comment type="subcellular location">
    <subcellularLocation>
        <location evidence="1">Secreted</location>
    </subcellularLocation>
</comment>
<dbReference type="InterPro" id="IPR018216">
    <property type="entry name" value="Cathelicidin_CS"/>
</dbReference>
<dbReference type="EMBL" id="JBBHLL010000539">
    <property type="protein sequence ID" value="KAK7800701.1"/>
    <property type="molecule type" value="Genomic_DNA"/>
</dbReference>
<evidence type="ECO:0000256" key="8">
    <source>
        <dbReference type="SAM" id="SignalP"/>
    </source>
</evidence>
<evidence type="ECO:0000313" key="11">
    <source>
        <dbReference type="Proteomes" id="UP001488838"/>
    </source>
</evidence>
<dbReference type="GO" id="GO:0050829">
    <property type="term" value="P:defense response to Gram-negative bacterium"/>
    <property type="evidence" value="ECO:0007669"/>
    <property type="project" value="TreeGrafter"/>
</dbReference>
<evidence type="ECO:0000256" key="2">
    <source>
        <dbReference type="ARBA" id="ARBA00005320"/>
    </source>
</evidence>
<dbReference type="GO" id="GO:0061844">
    <property type="term" value="P:antimicrobial humoral immune response mediated by antimicrobial peptide"/>
    <property type="evidence" value="ECO:0007669"/>
    <property type="project" value="TreeGrafter"/>
</dbReference>
<dbReference type="GO" id="GO:0050830">
    <property type="term" value="P:defense response to Gram-positive bacterium"/>
    <property type="evidence" value="ECO:0007669"/>
    <property type="project" value="TreeGrafter"/>
</dbReference>
<evidence type="ECO:0000259" key="9">
    <source>
        <dbReference type="Pfam" id="PF12153"/>
    </source>
</evidence>
<dbReference type="Pfam" id="PF00666">
    <property type="entry name" value="Cathelicidins"/>
    <property type="match status" value="1"/>
</dbReference>
<keyword evidence="7" id="KW-1015">Disulfide bond</keyword>
<keyword evidence="6" id="KW-0044">Antibiotic</keyword>